<dbReference type="EMBL" id="JAELYA010000002">
    <property type="protein sequence ID" value="MBO3275231.1"/>
    <property type="molecule type" value="Genomic_DNA"/>
</dbReference>
<keyword evidence="3" id="KW-0281">Fimbrium</keyword>
<dbReference type="Pfam" id="PF00419">
    <property type="entry name" value="Fimbrial"/>
    <property type="match status" value="1"/>
</dbReference>
<feature type="chain" id="PRO_5045756790" evidence="4">
    <location>
        <begin position="30"/>
        <end position="332"/>
    </location>
</feature>
<proteinExistence type="inferred from homology"/>
<dbReference type="InterPro" id="IPR054160">
    <property type="entry name" value="MrkD_recept-bd"/>
</dbReference>
<evidence type="ECO:0000256" key="3">
    <source>
        <dbReference type="ARBA" id="ARBA00023263"/>
    </source>
</evidence>
<dbReference type="Pfam" id="PF22003">
    <property type="entry name" value="MrkDrd"/>
    <property type="match status" value="1"/>
</dbReference>
<feature type="signal peptide" evidence="4">
    <location>
        <begin position="1"/>
        <end position="29"/>
    </location>
</feature>
<keyword evidence="4" id="KW-0732">Signal</keyword>
<evidence type="ECO:0000313" key="8">
    <source>
        <dbReference type="Proteomes" id="UP000669060"/>
    </source>
</evidence>
<protein>
    <submittedName>
        <fullName evidence="7">Type 1 fimbrial protein</fullName>
    </submittedName>
</protein>
<comment type="similarity">
    <text evidence="2">Belongs to the fimbrial protein family.</text>
</comment>
<dbReference type="Proteomes" id="UP000669060">
    <property type="component" value="Unassembled WGS sequence"/>
</dbReference>
<evidence type="ECO:0000256" key="2">
    <source>
        <dbReference type="ARBA" id="ARBA00006671"/>
    </source>
</evidence>
<organism evidence="7 8">
    <name type="scientific">Pseudomonas schmalbachii</name>
    <dbReference type="NCBI Taxonomy" id="2816993"/>
    <lineage>
        <taxon>Bacteria</taxon>
        <taxon>Pseudomonadati</taxon>
        <taxon>Pseudomonadota</taxon>
        <taxon>Gammaproteobacteria</taxon>
        <taxon>Pseudomonadales</taxon>
        <taxon>Pseudomonadaceae</taxon>
        <taxon>Pseudomonas</taxon>
    </lineage>
</organism>
<feature type="domain" description="Fimbrial-type adhesion" evidence="5">
    <location>
        <begin position="188"/>
        <end position="332"/>
    </location>
</feature>
<dbReference type="PANTHER" id="PTHR33420">
    <property type="entry name" value="FIMBRIAL SUBUNIT ELFA-RELATED"/>
    <property type="match status" value="1"/>
</dbReference>
<gene>
    <name evidence="7" type="ORF">JFY56_08350</name>
</gene>
<comment type="subcellular location">
    <subcellularLocation>
        <location evidence="1">Fimbrium</location>
    </subcellularLocation>
</comment>
<dbReference type="PANTHER" id="PTHR33420:SF14">
    <property type="entry name" value="TYPE 1 FIMBRIN D-MANNOSE SPECIFIC ADHESIN"/>
    <property type="match status" value="1"/>
</dbReference>
<sequence length="332" mass="35984">MSYRRWIPGKLSILSIVLAGVCSPLSTWGAPCDITSAGGPQVAYLQLNNVGWPRDAVIGKTFYEKIFYEGPDFPDLFYTCPVINTTVNANLRAGGAVPGMQNVFQSGIPGIGVKFSRNTSIGGLSGWRNFPYSWPTSNWDYNFTTWRIKVELVKISNSVNAGVSNQIHIADYVAGGTKLYDWYLQPFEIRNPTCTVTTPSISKVLPDVSNMSFPSIGSTYGNVDFKVGLNCSYGASLYMTLTDNSNAGNRTNVLGLTSDSSAAGIGFQILRGGNPVSYGADSPAIGNPNQFYVGESPEGLMEIPFSARYIRTERIVTPGIAKGRATFTMSYQ</sequence>
<dbReference type="InterPro" id="IPR000259">
    <property type="entry name" value="Adhesion_dom_fimbrial"/>
</dbReference>
<evidence type="ECO:0000313" key="7">
    <source>
        <dbReference type="EMBL" id="MBO3275231.1"/>
    </source>
</evidence>
<evidence type="ECO:0000256" key="4">
    <source>
        <dbReference type="SAM" id="SignalP"/>
    </source>
</evidence>
<evidence type="ECO:0000256" key="1">
    <source>
        <dbReference type="ARBA" id="ARBA00004561"/>
    </source>
</evidence>
<dbReference type="RefSeq" id="WP_208313067.1">
    <property type="nucleotide sequence ID" value="NZ_JAELYA010000002.1"/>
</dbReference>
<accession>A0ABS3TNJ2</accession>
<dbReference type="InterPro" id="IPR008966">
    <property type="entry name" value="Adhesion_dom_sf"/>
</dbReference>
<dbReference type="SUPFAM" id="SSF49401">
    <property type="entry name" value="Bacterial adhesins"/>
    <property type="match status" value="1"/>
</dbReference>
<keyword evidence="8" id="KW-1185">Reference proteome</keyword>
<dbReference type="Gene3D" id="2.60.40.3310">
    <property type="match status" value="1"/>
</dbReference>
<evidence type="ECO:0000259" key="6">
    <source>
        <dbReference type="Pfam" id="PF22003"/>
    </source>
</evidence>
<dbReference type="Gene3D" id="2.60.40.1090">
    <property type="entry name" value="Fimbrial-type adhesion domain"/>
    <property type="match status" value="1"/>
</dbReference>
<feature type="domain" description="MrkD-like receptor binding" evidence="6">
    <location>
        <begin position="75"/>
        <end position="163"/>
    </location>
</feature>
<dbReference type="InterPro" id="IPR050263">
    <property type="entry name" value="Bact_Fimbrial_Adh_Pro"/>
</dbReference>
<evidence type="ECO:0000259" key="5">
    <source>
        <dbReference type="Pfam" id="PF00419"/>
    </source>
</evidence>
<dbReference type="InterPro" id="IPR036937">
    <property type="entry name" value="Adhesion_dom_fimbrial_sf"/>
</dbReference>
<comment type="caution">
    <text evidence="7">The sequence shown here is derived from an EMBL/GenBank/DDBJ whole genome shotgun (WGS) entry which is preliminary data.</text>
</comment>
<name>A0ABS3TNJ2_9PSED</name>
<reference evidence="7 8" key="1">
    <citation type="submission" date="2020-12" db="EMBL/GenBank/DDBJ databases">
        <title>Pseudomonas schmalbachii sp. nov. isolated from millipede gut.</title>
        <authorList>
            <person name="Shelomi M."/>
        </authorList>
    </citation>
    <scope>NUCLEOTIDE SEQUENCE [LARGE SCALE GENOMIC DNA]</scope>
    <source>
        <strain evidence="7 8">Milli4</strain>
    </source>
</reference>